<evidence type="ECO:0000313" key="2">
    <source>
        <dbReference type="Proteomes" id="UP000814033"/>
    </source>
</evidence>
<reference evidence="1" key="1">
    <citation type="submission" date="2021-02" db="EMBL/GenBank/DDBJ databases">
        <authorList>
            <consortium name="DOE Joint Genome Institute"/>
            <person name="Ahrendt S."/>
            <person name="Looney B.P."/>
            <person name="Miyauchi S."/>
            <person name="Morin E."/>
            <person name="Drula E."/>
            <person name="Courty P.E."/>
            <person name="Chicoki N."/>
            <person name="Fauchery L."/>
            <person name="Kohler A."/>
            <person name="Kuo A."/>
            <person name="Labutti K."/>
            <person name="Pangilinan J."/>
            <person name="Lipzen A."/>
            <person name="Riley R."/>
            <person name="Andreopoulos W."/>
            <person name="He G."/>
            <person name="Johnson J."/>
            <person name="Barry K.W."/>
            <person name="Grigoriev I.V."/>
            <person name="Nagy L."/>
            <person name="Hibbett D."/>
            <person name="Henrissat B."/>
            <person name="Matheny P.B."/>
            <person name="Labbe J."/>
            <person name="Martin F."/>
        </authorList>
    </citation>
    <scope>NUCLEOTIDE SEQUENCE</scope>
    <source>
        <strain evidence="1">FP105234-sp</strain>
    </source>
</reference>
<proteinExistence type="predicted"/>
<dbReference type="EMBL" id="MU277002">
    <property type="protein sequence ID" value="KAI0037392.1"/>
    <property type="molecule type" value="Genomic_DNA"/>
</dbReference>
<reference evidence="1" key="2">
    <citation type="journal article" date="2022" name="New Phytol.">
        <title>Evolutionary transition to the ectomycorrhizal habit in the genomes of a hyperdiverse lineage of mushroom-forming fungi.</title>
        <authorList>
            <person name="Looney B."/>
            <person name="Miyauchi S."/>
            <person name="Morin E."/>
            <person name="Drula E."/>
            <person name="Courty P.E."/>
            <person name="Kohler A."/>
            <person name="Kuo A."/>
            <person name="LaButti K."/>
            <person name="Pangilinan J."/>
            <person name="Lipzen A."/>
            <person name="Riley R."/>
            <person name="Andreopoulos W."/>
            <person name="He G."/>
            <person name="Johnson J."/>
            <person name="Nolan M."/>
            <person name="Tritt A."/>
            <person name="Barry K.W."/>
            <person name="Grigoriev I.V."/>
            <person name="Nagy L.G."/>
            <person name="Hibbett D."/>
            <person name="Henrissat B."/>
            <person name="Matheny P.B."/>
            <person name="Labbe J."/>
            <person name="Martin F.M."/>
        </authorList>
    </citation>
    <scope>NUCLEOTIDE SEQUENCE</scope>
    <source>
        <strain evidence="1">FP105234-sp</strain>
    </source>
</reference>
<name>A0ACB8R0G3_9AGAM</name>
<dbReference type="Proteomes" id="UP000814033">
    <property type="component" value="Unassembled WGS sequence"/>
</dbReference>
<gene>
    <name evidence="1" type="ORF">FA95DRAFT_1614259</name>
</gene>
<keyword evidence="2" id="KW-1185">Reference proteome</keyword>
<sequence>MAQQRELLLAIECAPERKLQGGRAGGRVRDFDYLDYHDDLHEHTSALGAHILVIYYVPPFLNIACVRGSEGGAAPRCKVNGLPDVVQASVCL</sequence>
<accession>A0ACB8R0G3</accession>
<evidence type="ECO:0000313" key="1">
    <source>
        <dbReference type="EMBL" id="KAI0037392.1"/>
    </source>
</evidence>
<protein>
    <submittedName>
        <fullName evidence="1">Uncharacterized protein</fullName>
    </submittedName>
</protein>
<organism evidence="1 2">
    <name type="scientific">Auriscalpium vulgare</name>
    <dbReference type="NCBI Taxonomy" id="40419"/>
    <lineage>
        <taxon>Eukaryota</taxon>
        <taxon>Fungi</taxon>
        <taxon>Dikarya</taxon>
        <taxon>Basidiomycota</taxon>
        <taxon>Agaricomycotina</taxon>
        <taxon>Agaricomycetes</taxon>
        <taxon>Russulales</taxon>
        <taxon>Auriscalpiaceae</taxon>
        <taxon>Auriscalpium</taxon>
    </lineage>
</organism>
<comment type="caution">
    <text evidence="1">The sequence shown here is derived from an EMBL/GenBank/DDBJ whole genome shotgun (WGS) entry which is preliminary data.</text>
</comment>